<name>A0A6A7Y224_9HYPH</name>
<evidence type="ECO:0000313" key="4">
    <source>
        <dbReference type="Proteomes" id="UP000332515"/>
    </source>
</evidence>
<feature type="signal peptide" evidence="2">
    <location>
        <begin position="1"/>
        <end position="29"/>
    </location>
</feature>
<comment type="caution">
    <text evidence="3">The sequence shown here is derived from an EMBL/GenBank/DDBJ whole genome shotgun (WGS) entry which is preliminary data.</text>
</comment>
<proteinExistence type="predicted"/>
<keyword evidence="4" id="KW-1185">Reference proteome</keyword>
<evidence type="ECO:0000256" key="1">
    <source>
        <dbReference type="SAM" id="MobiDB-lite"/>
    </source>
</evidence>
<gene>
    <name evidence="3" type="ORF">F0357_08895</name>
</gene>
<dbReference type="AlphaFoldDB" id="A0A6A7Y224"/>
<dbReference type="Proteomes" id="UP000332515">
    <property type="component" value="Unassembled WGS sequence"/>
</dbReference>
<evidence type="ECO:0000256" key="2">
    <source>
        <dbReference type="SAM" id="SignalP"/>
    </source>
</evidence>
<reference evidence="3 4" key="1">
    <citation type="submission" date="2019-09" db="EMBL/GenBank/DDBJ databases">
        <title>Segnochrobactrum spirostomi gen. nov., sp. nov., isolated from the ciliate Spirostomum cf. yagiui and description of a novel family, Segnochrobactraceae fam. nov. within the order Rhizobiales of the class Alphaproteobacteria.</title>
        <authorList>
            <person name="Akter S."/>
            <person name="Shazib S.U.A."/>
            <person name="Shin M.K."/>
        </authorList>
    </citation>
    <scope>NUCLEOTIDE SEQUENCE [LARGE SCALE GENOMIC DNA]</scope>
    <source>
        <strain evidence="3 4">Sp-1</strain>
    </source>
</reference>
<dbReference type="EMBL" id="VWNA01000001">
    <property type="protein sequence ID" value="MQT12765.1"/>
    <property type="molecule type" value="Genomic_DNA"/>
</dbReference>
<feature type="chain" id="PRO_5025679645" evidence="2">
    <location>
        <begin position="30"/>
        <end position="285"/>
    </location>
</feature>
<keyword evidence="2" id="KW-0732">Signal</keyword>
<feature type="compositionally biased region" description="Pro residues" evidence="1">
    <location>
        <begin position="160"/>
        <end position="175"/>
    </location>
</feature>
<feature type="region of interest" description="Disordered" evidence="1">
    <location>
        <begin position="152"/>
        <end position="178"/>
    </location>
</feature>
<organism evidence="3 4">
    <name type="scientific">Segnochrobactrum spirostomi</name>
    <dbReference type="NCBI Taxonomy" id="2608987"/>
    <lineage>
        <taxon>Bacteria</taxon>
        <taxon>Pseudomonadati</taxon>
        <taxon>Pseudomonadota</taxon>
        <taxon>Alphaproteobacteria</taxon>
        <taxon>Hyphomicrobiales</taxon>
        <taxon>Segnochrobactraceae</taxon>
        <taxon>Segnochrobactrum</taxon>
    </lineage>
</organism>
<protein>
    <submittedName>
        <fullName evidence="3">Uncharacterized protein</fullName>
    </submittedName>
</protein>
<accession>A0A6A7Y224</accession>
<evidence type="ECO:0000313" key="3">
    <source>
        <dbReference type="EMBL" id="MQT12765.1"/>
    </source>
</evidence>
<sequence length="285" mass="28674">MPKRHRPTARCLAVGVALMVTGAASVAAAEPSVTPASTGWAIIPVAIPPGDRGAVESELDAVLDGTAAGRTAVIDLDSGSRLTIVVENEGAAPDCRRFTYKYETAIGAALRVRGARCQLADGTWLATSPDQVAMAPGAAELMQLPVVAARPPAPAAATPAPAPPTAPPSTRPAPGPAVAATSLKAPGRILLPFIGNGMTTGSGGDDEAVRIMRRLRYLAGGTGTPTPTALRIAAADFAADEGVAAPRTVADLLPLLRSADQRSQADPACTATAGATAAVLCARVR</sequence>
<dbReference type="RefSeq" id="WP_153479995.1">
    <property type="nucleotide sequence ID" value="NZ_VWNA01000001.1"/>
</dbReference>